<dbReference type="InterPro" id="IPR001627">
    <property type="entry name" value="Semap_dom"/>
</dbReference>
<dbReference type="Gene3D" id="2.130.10.10">
    <property type="entry name" value="YVTN repeat-like/Quinoprotein amine dehydrogenase"/>
    <property type="match status" value="1"/>
</dbReference>
<comment type="caution">
    <text evidence="2">Lacks conserved residue(s) required for the propagation of feature annotation.</text>
</comment>
<dbReference type="EMBL" id="JAHRIO010041894">
    <property type="protein sequence ID" value="MEQ2172384.1"/>
    <property type="molecule type" value="Genomic_DNA"/>
</dbReference>
<dbReference type="InterPro" id="IPR027231">
    <property type="entry name" value="Semaphorin"/>
</dbReference>
<dbReference type="SUPFAM" id="SSF101912">
    <property type="entry name" value="Sema domain"/>
    <property type="match status" value="1"/>
</dbReference>
<accession>A0ABV0NLW4</accession>
<dbReference type="PANTHER" id="PTHR11036:SF10">
    <property type="entry name" value="SEMAPHORIN-6B"/>
    <property type="match status" value="1"/>
</dbReference>
<comment type="caution">
    <text evidence="5">The sequence shown here is derived from an EMBL/GenBank/DDBJ whole genome shotgun (WGS) entry which is preliminary data.</text>
</comment>
<evidence type="ECO:0000256" key="3">
    <source>
        <dbReference type="SAM" id="MobiDB-lite"/>
    </source>
</evidence>
<feature type="region of interest" description="Disordered" evidence="3">
    <location>
        <begin position="100"/>
        <end position="121"/>
    </location>
</feature>
<evidence type="ECO:0000256" key="1">
    <source>
        <dbReference type="ARBA" id="ARBA00023180"/>
    </source>
</evidence>
<dbReference type="PROSITE" id="PS51004">
    <property type="entry name" value="SEMA"/>
    <property type="match status" value="1"/>
</dbReference>
<sequence>MIGDPVNGMARCPYDPKHANVALFAEGNLFTATVTDFLAIDAVIYRSLGDSPALRTIKHDSKWRLAACPGETVDVIPQGPAQLFHTWRFTLLFQPAALHQSNHQDARQGHHPGRVLHTGEQ</sequence>
<dbReference type="PANTHER" id="PTHR11036">
    <property type="entry name" value="SEMAPHORIN"/>
    <property type="match status" value="1"/>
</dbReference>
<feature type="domain" description="Sema" evidence="4">
    <location>
        <begin position="1"/>
        <end position="121"/>
    </location>
</feature>
<evidence type="ECO:0000256" key="2">
    <source>
        <dbReference type="PROSITE-ProRule" id="PRU00352"/>
    </source>
</evidence>
<dbReference type="InterPro" id="IPR015943">
    <property type="entry name" value="WD40/YVTN_repeat-like_dom_sf"/>
</dbReference>
<dbReference type="Proteomes" id="UP001476798">
    <property type="component" value="Unassembled WGS sequence"/>
</dbReference>
<keyword evidence="1" id="KW-0325">Glycoprotein</keyword>
<name>A0ABV0NLW4_9TELE</name>
<evidence type="ECO:0000313" key="5">
    <source>
        <dbReference type="EMBL" id="MEQ2172384.1"/>
    </source>
</evidence>
<feature type="non-terminal residue" evidence="5">
    <location>
        <position position="121"/>
    </location>
</feature>
<dbReference type="InterPro" id="IPR036352">
    <property type="entry name" value="Semap_dom_sf"/>
</dbReference>
<gene>
    <name evidence="5" type="ORF">GOODEAATRI_020480</name>
</gene>
<protein>
    <recommendedName>
        <fullName evidence="4">Sema domain-containing protein</fullName>
    </recommendedName>
</protein>
<keyword evidence="6" id="KW-1185">Reference proteome</keyword>
<reference evidence="5 6" key="1">
    <citation type="submission" date="2021-06" db="EMBL/GenBank/DDBJ databases">
        <authorList>
            <person name="Palmer J.M."/>
        </authorList>
    </citation>
    <scope>NUCLEOTIDE SEQUENCE [LARGE SCALE GENOMIC DNA]</scope>
    <source>
        <strain evidence="5 6">GA_2019</strain>
        <tissue evidence="5">Muscle</tissue>
    </source>
</reference>
<evidence type="ECO:0000313" key="6">
    <source>
        <dbReference type="Proteomes" id="UP001476798"/>
    </source>
</evidence>
<proteinExistence type="predicted"/>
<organism evidence="5 6">
    <name type="scientific">Goodea atripinnis</name>
    <dbReference type="NCBI Taxonomy" id="208336"/>
    <lineage>
        <taxon>Eukaryota</taxon>
        <taxon>Metazoa</taxon>
        <taxon>Chordata</taxon>
        <taxon>Craniata</taxon>
        <taxon>Vertebrata</taxon>
        <taxon>Euteleostomi</taxon>
        <taxon>Actinopterygii</taxon>
        <taxon>Neopterygii</taxon>
        <taxon>Teleostei</taxon>
        <taxon>Neoteleostei</taxon>
        <taxon>Acanthomorphata</taxon>
        <taxon>Ovalentaria</taxon>
        <taxon>Atherinomorphae</taxon>
        <taxon>Cyprinodontiformes</taxon>
        <taxon>Goodeidae</taxon>
        <taxon>Goodea</taxon>
    </lineage>
</organism>
<evidence type="ECO:0000259" key="4">
    <source>
        <dbReference type="PROSITE" id="PS51004"/>
    </source>
</evidence>